<evidence type="ECO:0000313" key="4">
    <source>
        <dbReference type="EMBL" id="CAC5409110.1"/>
    </source>
</evidence>
<name>A0A6J8DQG2_MYTCO</name>
<dbReference type="PROSITE" id="PS50157">
    <property type="entry name" value="ZINC_FINGER_C2H2_2"/>
    <property type="match status" value="1"/>
</dbReference>
<evidence type="ECO:0000256" key="1">
    <source>
        <dbReference type="PROSITE-ProRule" id="PRU00042"/>
    </source>
</evidence>
<evidence type="ECO:0000313" key="5">
    <source>
        <dbReference type="Proteomes" id="UP000507470"/>
    </source>
</evidence>
<reference evidence="4 5" key="1">
    <citation type="submission" date="2020-06" db="EMBL/GenBank/DDBJ databases">
        <authorList>
            <person name="Li R."/>
            <person name="Bekaert M."/>
        </authorList>
    </citation>
    <scope>NUCLEOTIDE SEQUENCE [LARGE SCALE GENOMIC DNA]</scope>
    <source>
        <strain evidence="5">wild</strain>
    </source>
</reference>
<dbReference type="SMART" id="SM00355">
    <property type="entry name" value="ZnF_C2H2"/>
    <property type="match status" value="2"/>
</dbReference>
<protein>
    <recommendedName>
        <fullName evidence="3">C2H2-type domain-containing protein</fullName>
    </recommendedName>
</protein>
<dbReference type="PANTHER" id="PTHR31511:SF12">
    <property type="entry name" value="RHO TERMINATION FACTOR N-TERMINAL DOMAIN-CONTAINING PROTEIN"/>
    <property type="match status" value="1"/>
</dbReference>
<feature type="compositionally biased region" description="Polar residues" evidence="2">
    <location>
        <begin position="104"/>
        <end position="115"/>
    </location>
</feature>
<dbReference type="Proteomes" id="UP000507470">
    <property type="component" value="Unassembled WGS sequence"/>
</dbReference>
<dbReference type="InterPro" id="IPR036236">
    <property type="entry name" value="Znf_C2H2_sf"/>
</dbReference>
<sequence>MEGSNGNLVDNLVQALPSDVLDTLQQLSKEDFTKVLHSDEEKKNSEDVTCALCGKRYSKKRNLLRHKAEHTNQYKCTPCNYVTTRKDNWIRHTKSKRHLKNHETCTSENNKSTETPSKKRKKSVGADNFTMNGEPLAGPSSDAARNDGEEAIKNNKGGATRSRRALNDNVEVVELQPSTQDERYDLIHFMREKREKIMSLLEDRRKEGNIKCYLNVQVRMIKYAVDGTYEEQVPFFRSNVKTAMVSGNEEEDTLEHTLNESLQKIFTSMEDFLKNGSGYQMEEVLQLQVTIIKYKPLCAGSYIHLPKTLNMANCLLNVMNQDDRCFMWSVLASLHPPNDGAMQPEQVHHYQAYTDRIDVTGIQFPTPISQIAKFERQNATISINVFGYEERNDEIYPLFITKKTNCHHINLLYMRKDDNLSHYVLITNFNRFLSRVKKHNGETFFCYLCLQGFTQNRLLMKHQEECKQVDFQKISLPKEGEVLEFKEYKKTERHPFVIYADFECLTRKVDTCEQNPEVSSTNRYQQMEAYSFGYQRVSIDERYEKPPVIYRGPDVIETFIDTLLEEEREIMGILSHNEPMIVNEFCLLEKSVYRTRMNTIRSDNHKIFAQTMIKKSLVPFDDKRWILDDGITTRAYGHKDNTNF</sequence>
<dbReference type="EMBL" id="CACVKT020007637">
    <property type="protein sequence ID" value="CAC5409110.1"/>
    <property type="molecule type" value="Genomic_DNA"/>
</dbReference>
<keyword evidence="1" id="KW-0479">Metal-binding</keyword>
<feature type="region of interest" description="Disordered" evidence="2">
    <location>
        <begin position="93"/>
        <end position="161"/>
    </location>
</feature>
<keyword evidence="5" id="KW-1185">Reference proteome</keyword>
<dbReference type="PROSITE" id="PS00028">
    <property type="entry name" value="ZINC_FINGER_C2H2_1"/>
    <property type="match status" value="1"/>
</dbReference>
<proteinExistence type="predicted"/>
<organism evidence="4 5">
    <name type="scientific">Mytilus coruscus</name>
    <name type="common">Sea mussel</name>
    <dbReference type="NCBI Taxonomy" id="42192"/>
    <lineage>
        <taxon>Eukaryota</taxon>
        <taxon>Metazoa</taxon>
        <taxon>Spiralia</taxon>
        <taxon>Lophotrochozoa</taxon>
        <taxon>Mollusca</taxon>
        <taxon>Bivalvia</taxon>
        <taxon>Autobranchia</taxon>
        <taxon>Pteriomorphia</taxon>
        <taxon>Mytilida</taxon>
        <taxon>Mytiloidea</taxon>
        <taxon>Mytilidae</taxon>
        <taxon>Mytilinae</taxon>
        <taxon>Mytilus</taxon>
    </lineage>
</organism>
<dbReference type="OrthoDB" id="8048611at2759"/>
<keyword evidence="1" id="KW-0863">Zinc-finger</keyword>
<dbReference type="InterPro" id="IPR013087">
    <property type="entry name" value="Znf_C2H2_type"/>
</dbReference>
<dbReference type="AlphaFoldDB" id="A0A6J8DQG2"/>
<gene>
    <name evidence="4" type="ORF">MCOR_42439</name>
</gene>
<keyword evidence="1" id="KW-0862">Zinc</keyword>
<evidence type="ECO:0000256" key="2">
    <source>
        <dbReference type="SAM" id="MobiDB-lite"/>
    </source>
</evidence>
<feature type="domain" description="C2H2-type" evidence="3">
    <location>
        <begin position="48"/>
        <end position="75"/>
    </location>
</feature>
<evidence type="ECO:0000259" key="3">
    <source>
        <dbReference type="PROSITE" id="PS50157"/>
    </source>
</evidence>
<dbReference type="SUPFAM" id="SSF57667">
    <property type="entry name" value="beta-beta-alpha zinc fingers"/>
    <property type="match status" value="1"/>
</dbReference>
<dbReference type="PANTHER" id="PTHR31511">
    <property type="entry name" value="PROTEIN CBG23764"/>
    <property type="match status" value="1"/>
</dbReference>
<feature type="compositionally biased region" description="Basic and acidic residues" evidence="2">
    <location>
        <begin position="144"/>
        <end position="153"/>
    </location>
</feature>
<dbReference type="Gene3D" id="3.30.160.60">
    <property type="entry name" value="Classic Zinc Finger"/>
    <property type="match status" value="1"/>
</dbReference>
<accession>A0A6J8DQG2</accession>
<dbReference type="GO" id="GO:0008270">
    <property type="term" value="F:zinc ion binding"/>
    <property type="evidence" value="ECO:0007669"/>
    <property type="project" value="UniProtKB-KW"/>
</dbReference>